<gene>
    <name evidence="2" type="ORF">ACFOPQ_20105</name>
</gene>
<organism evidence="2 3">
    <name type="scientific">Deinococcus antarcticus</name>
    <dbReference type="NCBI Taxonomy" id="1298767"/>
    <lineage>
        <taxon>Bacteria</taxon>
        <taxon>Thermotogati</taxon>
        <taxon>Deinococcota</taxon>
        <taxon>Deinococci</taxon>
        <taxon>Deinococcales</taxon>
        <taxon>Deinococcaceae</taxon>
        <taxon>Deinococcus</taxon>
    </lineage>
</organism>
<keyword evidence="3" id="KW-1185">Reference proteome</keyword>
<comment type="caution">
    <text evidence="2">The sequence shown here is derived from an EMBL/GenBank/DDBJ whole genome shotgun (WGS) entry which is preliminary data.</text>
</comment>
<dbReference type="EMBL" id="JBHRZF010000229">
    <property type="protein sequence ID" value="MFC3863068.1"/>
    <property type="molecule type" value="Genomic_DNA"/>
</dbReference>
<reference evidence="3" key="1">
    <citation type="journal article" date="2019" name="Int. J. Syst. Evol. Microbiol.">
        <title>The Global Catalogue of Microorganisms (GCM) 10K type strain sequencing project: providing services to taxonomists for standard genome sequencing and annotation.</title>
        <authorList>
            <consortium name="The Broad Institute Genomics Platform"/>
            <consortium name="The Broad Institute Genome Sequencing Center for Infectious Disease"/>
            <person name="Wu L."/>
            <person name="Ma J."/>
        </authorList>
    </citation>
    <scope>NUCLEOTIDE SEQUENCE [LARGE SCALE GENOMIC DNA]</scope>
    <source>
        <strain evidence="3">CCTCC AB 2013263</strain>
    </source>
</reference>
<dbReference type="RefSeq" id="WP_380081003.1">
    <property type="nucleotide sequence ID" value="NZ_JBHRZF010000229.1"/>
</dbReference>
<evidence type="ECO:0008006" key="4">
    <source>
        <dbReference type="Google" id="ProtNLM"/>
    </source>
</evidence>
<protein>
    <recommendedName>
        <fullName evidence="4">Ecotin</fullName>
    </recommendedName>
</protein>
<proteinExistence type="predicted"/>
<sequence>MRRAFFLALSLAGCASAMSTTPRLVAQQDSATNKSLFERLTNNDSLQFDVQPRIVKKIELKPNPFRSVPGLKVLVTNSLKRPLVFGFGCGGLVPMLVKNATDQQNALPGYNTLGSSEPMIGCTAELRTRIIQPGETVEFPSFSWVNLSKVEPGKYVWVIKDGVPGVPFDLTP</sequence>
<feature type="chain" id="PRO_5047263837" description="Ecotin" evidence="1">
    <location>
        <begin position="18"/>
        <end position="172"/>
    </location>
</feature>
<dbReference type="Proteomes" id="UP001595748">
    <property type="component" value="Unassembled WGS sequence"/>
</dbReference>
<evidence type="ECO:0000256" key="1">
    <source>
        <dbReference type="SAM" id="SignalP"/>
    </source>
</evidence>
<keyword evidence="1" id="KW-0732">Signal</keyword>
<feature type="signal peptide" evidence="1">
    <location>
        <begin position="1"/>
        <end position="17"/>
    </location>
</feature>
<evidence type="ECO:0000313" key="2">
    <source>
        <dbReference type="EMBL" id="MFC3863068.1"/>
    </source>
</evidence>
<accession>A0ABV8ABH5</accession>
<name>A0ABV8ABH5_9DEIO</name>
<evidence type="ECO:0000313" key="3">
    <source>
        <dbReference type="Proteomes" id="UP001595748"/>
    </source>
</evidence>